<feature type="transmembrane region" description="Helical" evidence="9">
    <location>
        <begin position="276"/>
        <end position="295"/>
    </location>
</feature>
<dbReference type="InterPro" id="IPR030923">
    <property type="entry name" value="LptG"/>
</dbReference>
<dbReference type="GO" id="GO:0015920">
    <property type="term" value="P:lipopolysaccharide transport"/>
    <property type="evidence" value="ECO:0007669"/>
    <property type="project" value="TreeGrafter"/>
</dbReference>
<evidence type="ECO:0000256" key="6">
    <source>
        <dbReference type="ARBA" id="ARBA00022989"/>
    </source>
</evidence>
<feature type="transmembrane region" description="Helical" evidence="9">
    <location>
        <begin position="62"/>
        <end position="79"/>
    </location>
</feature>
<evidence type="ECO:0000256" key="3">
    <source>
        <dbReference type="ARBA" id="ARBA00007725"/>
    </source>
</evidence>
<keyword evidence="7 9" id="KW-0472">Membrane</keyword>
<evidence type="ECO:0000313" key="10">
    <source>
        <dbReference type="EMBL" id="ATR77877.1"/>
    </source>
</evidence>
<name>A0A2D2LS77_FAUOS</name>
<dbReference type="AlphaFoldDB" id="A0A2D2LS77"/>
<dbReference type="RefSeq" id="WP_100269259.1">
    <property type="nucleotide sequence ID" value="NZ_CP024443.1"/>
</dbReference>
<dbReference type="GO" id="GO:0043190">
    <property type="term" value="C:ATP-binding cassette (ABC) transporter complex"/>
    <property type="evidence" value="ECO:0007669"/>
    <property type="project" value="InterPro"/>
</dbReference>
<dbReference type="PANTHER" id="PTHR33529">
    <property type="entry name" value="SLR0882 PROTEIN-RELATED"/>
    <property type="match status" value="1"/>
</dbReference>
<dbReference type="InterPro" id="IPR005495">
    <property type="entry name" value="LptG/LptF_permease"/>
</dbReference>
<accession>A0A2D2LS77</accession>
<proteinExistence type="inferred from homology"/>
<evidence type="ECO:0000256" key="2">
    <source>
        <dbReference type="ARBA" id="ARBA00004651"/>
    </source>
</evidence>
<dbReference type="GO" id="GO:0055085">
    <property type="term" value="P:transmembrane transport"/>
    <property type="evidence" value="ECO:0007669"/>
    <property type="project" value="InterPro"/>
</dbReference>
<dbReference type="Proteomes" id="UP000229340">
    <property type="component" value="Chromosome"/>
</dbReference>
<protein>
    <submittedName>
        <fullName evidence="10">LPS export ABC transporter permease LptG</fullName>
    </submittedName>
</protein>
<dbReference type="Pfam" id="PF03739">
    <property type="entry name" value="LptF_LptG"/>
    <property type="match status" value="1"/>
</dbReference>
<dbReference type="EMBL" id="CP024443">
    <property type="protein sequence ID" value="ATR77877.1"/>
    <property type="molecule type" value="Genomic_DNA"/>
</dbReference>
<gene>
    <name evidence="10" type="primary">lptG</name>
    <name evidence="10" type="ORF">NP7_00395</name>
</gene>
<reference evidence="11" key="1">
    <citation type="submission" date="2017-11" db="EMBL/GenBank/DDBJ databases">
        <title>Complete genome sequence of Moraxella osloensis NP7 isolated from human skin.</title>
        <authorList>
            <person name="Lee K."/>
            <person name="Lim J.Y."/>
            <person name="Hwang I."/>
        </authorList>
    </citation>
    <scope>NUCLEOTIDE SEQUENCE [LARGE SCALE GENOMIC DNA]</scope>
    <source>
        <strain evidence="11">NP7</strain>
    </source>
</reference>
<evidence type="ECO:0000256" key="7">
    <source>
        <dbReference type="ARBA" id="ARBA00023136"/>
    </source>
</evidence>
<evidence type="ECO:0000256" key="8">
    <source>
        <dbReference type="ARBA" id="ARBA00026081"/>
    </source>
</evidence>
<keyword evidence="5 9" id="KW-0812">Transmembrane</keyword>
<keyword evidence="4" id="KW-1003">Cell membrane</keyword>
<evidence type="ECO:0000256" key="4">
    <source>
        <dbReference type="ARBA" id="ARBA00022475"/>
    </source>
</evidence>
<evidence type="ECO:0000313" key="11">
    <source>
        <dbReference type="Proteomes" id="UP000229340"/>
    </source>
</evidence>
<feature type="transmembrane region" description="Helical" evidence="9">
    <location>
        <begin position="332"/>
        <end position="353"/>
    </location>
</feature>
<evidence type="ECO:0000256" key="1">
    <source>
        <dbReference type="ARBA" id="ARBA00002265"/>
    </source>
</evidence>
<keyword evidence="6 9" id="KW-1133">Transmembrane helix</keyword>
<comment type="function">
    <text evidence="1">Part of the ABC transporter complex LptBFG involved in the translocation of lipopolysaccharide (LPS) from the inner membrane to the outer membrane.</text>
</comment>
<sequence length="357" mass="39783">MILSRYVKKQALFAMTGAIIGLWLLKAVFDYLAELQDLNDHYNYLDALRFIAYSAPRDLLDYMPFGTLLGAVVGLGLLANTSELTVIQAAGISRFKIVGWVMQPAIIFVIIGLLLGQYVVPTSNQLAHQVKHDKPLLSSAINGYWDKQANRIINIDHANTKGELKNIKVWQLDDTAHIQQVLQADTGSFVSQNTADKTSGWQLQQIKQLTIAADGHSQLTTIPTMTLQLPIEPSAIYLLTRSPDNMSVTELWQHQQLLAKDKRRSLEHEVAFWKKLLSPFAMLSLVLVACSFVFGSLRNQSLGYRIVIALLFGLVFSYLQDLVGFVSLSTGFSPFFMVLLPIIASAALGVYLIRNKN</sequence>
<feature type="transmembrane region" description="Helical" evidence="9">
    <location>
        <begin position="302"/>
        <end position="320"/>
    </location>
</feature>
<dbReference type="NCBIfam" id="TIGR04408">
    <property type="entry name" value="LptG_lptG"/>
    <property type="match status" value="1"/>
</dbReference>
<evidence type="ECO:0000256" key="5">
    <source>
        <dbReference type="ARBA" id="ARBA00022692"/>
    </source>
</evidence>
<comment type="subcellular location">
    <subcellularLocation>
        <location evidence="2">Cell membrane</location>
        <topology evidence="2">Multi-pass membrane protein</topology>
    </subcellularLocation>
</comment>
<feature type="transmembrane region" description="Helical" evidence="9">
    <location>
        <begin position="100"/>
        <end position="120"/>
    </location>
</feature>
<feature type="transmembrane region" description="Helical" evidence="9">
    <location>
        <begin position="12"/>
        <end position="33"/>
    </location>
</feature>
<dbReference type="STRING" id="34062.AXE82_06865"/>
<organism evidence="10 11">
    <name type="scientific">Faucicola osloensis</name>
    <name type="common">Moraxella osloensis</name>
    <dbReference type="NCBI Taxonomy" id="34062"/>
    <lineage>
        <taxon>Bacteria</taxon>
        <taxon>Pseudomonadati</taxon>
        <taxon>Pseudomonadota</taxon>
        <taxon>Gammaproteobacteria</taxon>
        <taxon>Moraxellales</taxon>
        <taxon>Moraxellaceae</taxon>
        <taxon>Faucicola</taxon>
    </lineage>
</organism>
<comment type="subunit">
    <text evidence="8">Component of the lipopolysaccharide transport and assembly complex. The LptBFG transporter is composed of two ATP-binding proteins (LptB) and two transmembrane proteins (LptF and LptG).</text>
</comment>
<dbReference type="PANTHER" id="PTHR33529:SF2">
    <property type="entry name" value="LIPOPOLYSACCHARIDE EXPORT SYSTEM PERMEASE PROTEIN LPTG"/>
    <property type="match status" value="1"/>
</dbReference>
<comment type="similarity">
    <text evidence="3">Belongs to the LptF/LptG family.</text>
</comment>
<evidence type="ECO:0000256" key="9">
    <source>
        <dbReference type="SAM" id="Phobius"/>
    </source>
</evidence>